<proteinExistence type="predicted"/>
<sequence>MPRRARAPRRLVADGREYRWVHSHSHRRPNGGPPVDCRQTLTLTYRPGERAVSRFRIVFDQGPGRYVPGGGFTGSGDVGFVRGAGLNLHEPGAVRALLQVAMRHGWQPDVPGGTTADGWSLLEEAAALRERELASKAV</sequence>
<evidence type="ECO:0000313" key="2">
    <source>
        <dbReference type="Proteomes" id="UP001550850"/>
    </source>
</evidence>
<dbReference type="Proteomes" id="UP001550850">
    <property type="component" value="Unassembled WGS sequence"/>
</dbReference>
<accession>A0ABV2YL34</accession>
<dbReference type="EMBL" id="JBEZUR010000033">
    <property type="protein sequence ID" value="MEU3556453.1"/>
    <property type="molecule type" value="Genomic_DNA"/>
</dbReference>
<comment type="caution">
    <text evidence="1">The sequence shown here is derived from an EMBL/GenBank/DDBJ whole genome shotgun (WGS) entry which is preliminary data.</text>
</comment>
<keyword evidence="2" id="KW-1185">Reference proteome</keyword>
<dbReference type="RefSeq" id="WP_174721602.1">
    <property type="nucleotide sequence ID" value="NZ_BEVZ01000004.1"/>
</dbReference>
<organism evidence="1 2">
    <name type="scientific">Streptomyces fragilis</name>
    <dbReference type="NCBI Taxonomy" id="67301"/>
    <lineage>
        <taxon>Bacteria</taxon>
        <taxon>Bacillati</taxon>
        <taxon>Actinomycetota</taxon>
        <taxon>Actinomycetes</taxon>
        <taxon>Kitasatosporales</taxon>
        <taxon>Streptomycetaceae</taxon>
        <taxon>Streptomyces</taxon>
    </lineage>
</organism>
<reference evidence="1 2" key="1">
    <citation type="submission" date="2024-06" db="EMBL/GenBank/DDBJ databases">
        <title>The Natural Products Discovery Center: Release of the First 8490 Sequenced Strains for Exploring Actinobacteria Biosynthetic Diversity.</title>
        <authorList>
            <person name="Kalkreuter E."/>
            <person name="Kautsar S.A."/>
            <person name="Yang D."/>
            <person name="Bader C.D."/>
            <person name="Teijaro C.N."/>
            <person name="Fluegel L."/>
            <person name="Davis C.M."/>
            <person name="Simpson J.R."/>
            <person name="Lauterbach L."/>
            <person name="Steele A.D."/>
            <person name="Gui C."/>
            <person name="Meng S."/>
            <person name="Li G."/>
            <person name="Viehrig K."/>
            <person name="Ye F."/>
            <person name="Su P."/>
            <person name="Kiefer A.F."/>
            <person name="Nichols A."/>
            <person name="Cepeda A.J."/>
            <person name="Yan W."/>
            <person name="Fan B."/>
            <person name="Jiang Y."/>
            <person name="Adhikari A."/>
            <person name="Zheng C.-J."/>
            <person name="Schuster L."/>
            <person name="Cowan T.M."/>
            <person name="Smanski M.J."/>
            <person name="Chevrette M.G."/>
            <person name="De Carvalho L.P.S."/>
            <person name="Shen B."/>
        </authorList>
    </citation>
    <scope>NUCLEOTIDE SEQUENCE [LARGE SCALE GENOMIC DNA]</scope>
    <source>
        <strain evidence="1 2">NPDC038104</strain>
    </source>
</reference>
<protein>
    <submittedName>
        <fullName evidence="1">Uncharacterized protein</fullName>
    </submittedName>
</protein>
<name>A0ABV2YL34_9ACTN</name>
<gene>
    <name evidence="1" type="ORF">AB0E65_19915</name>
</gene>
<evidence type="ECO:0000313" key="1">
    <source>
        <dbReference type="EMBL" id="MEU3556453.1"/>
    </source>
</evidence>